<keyword evidence="2" id="KW-0238">DNA-binding</keyword>
<dbReference type="EMBL" id="BPRA01000015">
    <property type="protein sequence ID" value="GJE56943.1"/>
    <property type="molecule type" value="Genomic_DNA"/>
</dbReference>
<evidence type="ECO:0000256" key="3">
    <source>
        <dbReference type="ARBA" id="ARBA00023163"/>
    </source>
</evidence>
<proteinExistence type="predicted"/>
<dbReference type="Gene3D" id="1.10.10.10">
    <property type="entry name" value="Winged helix-like DNA-binding domain superfamily/Winged helix DNA-binding domain"/>
    <property type="match status" value="1"/>
</dbReference>
<dbReference type="Pfam" id="PF13545">
    <property type="entry name" value="HTH_Crp_2"/>
    <property type="match status" value="1"/>
</dbReference>
<comment type="caution">
    <text evidence="5">The sequence shown here is derived from an EMBL/GenBank/DDBJ whole genome shotgun (WGS) entry which is preliminary data.</text>
</comment>
<dbReference type="Gene3D" id="2.60.120.10">
    <property type="entry name" value="Jelly Rolls"/>
    <property type="match status" value="1"/>
</dbReference>
<organism evidence="5 6">
    <name type="scientific">Methylobacterium thuringiense</name>
    <dbReference type="NCBI Taxonomy" id="1003091"/>
    <lineage>
        <taxon>Bacteria</taxon>
        <taxon>Pseudomonadati</taxon>
        <taxon>Pseudomonadota</taxon>
        <taxon>Alphaproteobacteria</taxon>
        <taxon>Hyphomicrobiales</taxon>
        <taxon>Methylobacteriaceae</taxon>
        <taxon>Methylobacterium</taxon>
    </lineage>
</organism>
<gene>
    <name evidence="5" type="ORF">EKPJFOCH_3453</name>
</gene>
<dbReference type="SUPFAM" id="SSF46785">
    <property type="entry name" value="Winged helix' DNA-binding domain"/>
    <property type="match status" value="1"/>
</dbReference>
<accession>A0ABQ4TQP6</accession>
<evidence type="ECO:0000256" key="2">
    <source>
        <dbReference type="ARBA" id="ARBA00023125"/>
    </source>
</evidence>
<evidence type="ECO:0000313" key="6">
    <source>
        <dbReference type="Proteomes" id="UP001055101"/>
    </source>
</evidence>
<reference evidence="5" key="2">
    <citation type="submission" date="2021-08" db="EMBL/GenBank/DDBJ databases">
        <authorList>
            <person name="Tani A."/>
            <person name="Ola A."/>
            <person name="Ogura Y."/>
            <person name="Katsura K."/>
            <person name="Hayashi T."/>
        </authorList>
    </citation>
    <scope>NUCLEOTIDE SEQUENCE</scope>
    <source>
        <strain evidence="5">DSM 23674</strain>
    </source>
</reference>
<keyword evidence="1" id="KW-0805">Transcription regulation</keyword>
<evidence type="ECO:0000313" key="5">
    <source>
        <dbReference type="EMBL" id="GJE56943.1"/>
    </source>
</evidence>
<keyword evidence="6" id="KW-1185">Reference proteome</keyword>
<dbReference type="Proteomes" id="UP001055101">
    <property type="component" value="Unassembled WGS sequence"/>
</dbReference>
<feature type="domain" description="Cyclic nucleotide-binding" evidence="4">
    <location>
        <begin position="1"/>
        <end position="69"/>
    </location>
</feature>
<dbReference type="InterPro" id="IPR014710">
    <property type="entry name" value="RmlC-like_jellyroll"/>
</dbReference>
<dbReference type="InterPro" id="IPR018490">
    <property type="entry name" value="cNMP-bd_dom_sf"/>
</dbReference>
<dbReference type="InterPro" id="IPR012318">
    <property type="entry name" value="HTH_CRP"/>
</dbReference>
<reference evidence="5" key="1">
    <citation type="journal article" date="2021" name="Front. Microbiol.">
        <title>Comprehensive Comparative Genomics and Phenotyping of Methylobacterium Species.</title>
        <authorList>
            <person name="Alessa O."/>
            <person name="Ogura Y."/>
            <person name="Fujitani Y."/>
            <person name="Takami H."/>
            <person name="Hayashi T."/>
            <person name="Sahin N."/>
            <person name="Tani A."/>
        </authorList>
    </citation>
    <scope>NUCLEOTIDE SEQUENCE</scope>
    <source>
        <strain evidence="5">DSM 23674</strain>
    </source>
</reference>
<name>A0ABQ4TQP6_9HYPH</name>
<dbReference type="InterPro" id="IPR036388">
    <property type="entry name" value="WH-like_DNA-bd_sf"/>
</dbReference>
<keyword evidence="3" id="KW-0804">Transcription</keyword>
<dbReference type="InterPro" id="IPR036390">
    <property type="entry name" value="WH_DNA-bd_sf"/>
</dbReference>
<evidence type="ECO:0000259" key="4">
    <source>
        <dbReference type="PROSITE" id="PS50042"/>
    </source>
</evidence>
<sequence length="208" mass="22992">MESVPLDLQKLIIEPHKPIEHVYFVETGIISMLADAGEGRVEVGMIGREGLAGLPALLGAVQSPFAYLVQGAGTAQRIRTDALHRVIQERPSLIRLFSLYAAAMMAQIAQTTYANANFTLESRLARWILMVQDRTDGDELLITHEFLSLMLSVRRPGVTSATHVLEGIGAISAKRGRIIVRDREKLQDLADGAYEVAEHEYERLMALV</sequence>
<protein>
    <recommendedName>
        <fullName evidence="4">Cyclic nucleotide-binding domain-containing protein</fullName>
    </recommendedName>
</protein>
<dbReference type="PROSITE" id="PS50042">
    <property type="entry name" value="CNMP_BINDING_3"/>
    <property type="match status" value="1"/>
</dbReference>
<dbReference type="SUPFAM" id="SSF51206">
    <property type="entry name" value="cAMP-binding domain-like"/>
    <property type="match status" value="1"/>
</dbReference>
<dbReference type="InterPro" id="IPR000595">
    <property type="entry name" value="cNMP-bd_dom"/>
</dbReference>
<evidence type="ECO:0000256" key="1">
    <source>
        <dbReference type="ARBA" id="ARBA00023015"/>
    </source>
</evidence>